<organism evidence="2 3">
    <name type="scientific">Noviluteimonas gilva</name>
    <dbReference type="NCBI Taxonomy" id="2682097"/>
    <lineage>
        <taxon>Bacteria</taxon>
        <taxon>Pseudomonadati</taxon>
        <taxon>Pseudomonadota</taxon>
        <taxon>Gammaproteobacteria</taxon>
        <taxon>Lysobacterales</taxon>
        <taxon>Lysobacteraceae</taxon>
        <taxon>Noviluteimonas</taxon>
    </lineage>
</organism>
<feature type="compositionally biased region" description="Polar residues" evidence="1">
    <location>
        <begin position="1"/>
        <end position="11"/>
    </location>
</feature>
<evidence type="ECO:0000313" key="2">
    <source>
        <dbReference type="EMBL" id="MUV13719.1"/>
    </source>
</evidence>
<dbReference type="EMBL" id="WOXT01000001">
    <property type="protein sequence ID" value="MUV13719.1"/>
    <property type="molecule type" value="Genomic_DNA"/>
</dbReference>
<dbReference type="SUPFAM" id="SSF53756">
    <property type="entry name" value="UDP-Glycosyltransferase/glycogen phosphorylase"/>
    <property type="match status" value="1"/>
</dbReference>
<sequence>MSTDTPASLQPQRDAAPAMQDSDAALLQARRDVLSYKYEVDRLYTEYQRVHGAYAHSSVELLAQYNKVVDELGRSRLWQLFTKIAKVWSRIRYKREYTDVIRSIPLPRVVPPAGSRLRRPELPDIGAIEYRAHPVPAEKTWEATSFLSHTYYNKIETILARQPEGQRRVFVQSAIIDWFVPLFQRPQHMALAMARQGYLVFYVTANMLGDRAKGFHEVAPNVFITNQPAHLMVDDALVSCYSTVATLLSWQADVARKVRARNNKLLYEYIDHIDPEISFHTTGQLARQFALVDDEHIDLGLASAATLREELRAKLNTVPVTYVPNGVDTYHYDEVLRHDRRATVPPDMRDVVEAGRPIVGYFGAMAPWLWYEAMNELAKQRPDLSFVYIGPDYLDAARKLESLSNVYALGAVDYAVLPYFAQHFDVAIIPFKQGEIARTTSPLKLFEYFALGLPVVVTQGMEECEQFPEVLTAGSAEAYSVAIDEALSRSRDPEWIERFRALAEENTWDKRAQVLSAAHDAVLENKSVSN</sequence>
<dbReference type="PANTHER" id="PTHR12526:SF630">
    <property type="entry name" value="GLYCOSYLTRANSFERASE"/>
    <property type="match status" value="1"/>
</dbReference>
<dbReference type="Gene3D" id="3.40.50.2000">
    <property type="entry name" value="Glycogen Phosphorylase B"/>
    <property type="match status" value="1"/>
</dbReference>
<name>A0A7C9LI87_9GAMM</name>
<dbReference type="Pfam" id="PF13692">
    <property type="entry name" value="Glyco_trans_1_4"/>
    <property type="match status" value="1"/>
</dbReference>
<dbReference type="PANTHER" id="PTHR12526">
    <property type="entry name" value="GLYCOSYLTRANSFERASE"/>
    <property type="match status" value="1"/>
</dbReference>
<dbReference type="AlphaFoldDB" id="A0A7C9LI87"/>
<comment type="caution">
    <text evidence="2">The sequence shown here is derived from an EMBL/GenBank/DDBJ whole genome shotgun (WGS) entry which is preliminary data.</text>
</comment>
<dbReference type="GO" id="GO:0016740">
    <property type="term" value="F:transferase activity"/>
    <property type="evidence" value="ECO:0007669"/>
    <property type="project" value="UniProtKB-KW"/>
</dbReference>
<keyword evidence="2" id="KW-0808">Transferase</keyword>
<keyword evidence="3" id="KW-1185">Reference proteome</keyword>
<accession>A0A7C9LI87</accession>
<gene>
    <name evidence="2" type="ORF">GN331_05795</name>
</gene>
<reference evidence="2 3" key="1">
    <citation type="submission" date="2019-12" db="EMBL/GenBank/DDBJ databases">
        <authorList>
            <person name="Xu J."/>
        </authorList>
    </citation>
    <scope>NUCLEOTIDE SEQUENCE [LARGE SCALE GENOMIC DNA]</scope>
    <source>
        <strain evidence="2 3">HX-5-24</strain>
    </source>
</reference>
<protein>
    <submittedName>
        <fullName evidence="2">Glycosyltransferase</fullName>
    </submittedName>
</protein>
<dbReference type="Proteomes" id="UP000479692">
    <property type="component" value="Unassembled WGS sequence"/>
</dbReference>
<evidence type="ECO:0000313" key="3">
    <source>
        <dbReference type="Proteomes" id="UP000479692"/>
    </source>
</evidence>
<proteinExistence type="predicted"/>
<feature type="region of interest" description="Disordered" evidence="1">
    <location>
        <begin position="1"/>
        <end position="21"/>
    </location>
</feature>
<evidence type="ECO:0000256" key="1">
    <source>
        <dbReference type="SAM" id="MobiDB-lite"/>
    </source>
</evidence>